<comment type="caution">
    <text evidence="1">The sequence shown here is derived from an EMBL/GenBank/DDBJ whole genome shotgun (WGS) entry which is preliminary data.</text>
</comment>
<accession>A0A8K0S314</accession>
<evidence type="ECO:0000313" key="1">
    <source>
        <dbReference type="EMBL" id="KAH7251439.1"/>
    </source>
</evidence>
<proteinExistence type="predicted"/>
<dbReference type="Pfam" id="PF12311">
    <property type="entry name" value="DUF3632"/>
    <property type="match status" value="1"/>
</dbReference>
<evidence type="ECO:0000313" key="2">
    <source>
        <dbReference type="Proteomes" id="UP000813427"/>
    </source>
</evidence>
<dbReference type="Proteomes" id="UP000813427">
    <property type="component" value="Unassembled WGS sequence"/>
</dbReference>
<gene>
    <name evidence="1" type="ORF">BKA59DRAFT_524698</name>
</gene>
<dbReference type="AlphaFoldDB" id="A0A8K0S314"/>
<name>A0A8K0S314_9HYPO</name>
<dbReference type="OrthoDB" id="5392447at2759"/>
<protein>
    <submittedName>
        <fullName evidence="1">Uncharacterized protein</fullName>
    </submittedName>
</protein>
<reference evidence="1" key="1">
    <citation type="journal article" date="2021" name="Nat. Commun.">
        <title>Genetic determinants of endophytism in the Arabidopsis root mycobiome.</title>
        <authorList>
            <person name="Mesny F."/>
            <person name="Miyauchi S."/>
            <person name="Thiergart T."/>
            <person name="Pickel B."/>
            <person name="Atanasova L."/>
            <person name="Karlsson M."/>
            <person name="Huettel B."/>
            <person name="Barry K.W."/>
            <person name="Haridas S."/>
            <person name="Chen C."/>
            <person name="Bauer D."/>
            <person name="Andreopoulos W."/>
            <person name="Pangilinan J."/>
            <person name="LaButti K."/>
            <person name="Riley R."/>
            <person name="Lipzen A."/>
            <person name="Clum A."/>
            <person name="Drula E."/>
            <person name="Henrissat B."/>
            <person name="Kohler A."/>
            <person name="Grigoriev I.V."/>
            <person name="Martin F.M."/>
            <person name="Hacquard S."/>
        </authorList>
    </citation>
    <scope>NUCLEOTIDE SEQUENCE</scope>
    <source>
        <strain evidence="1">MPI-SDFR-AT-0068</strain>
    </source>
</reference>
<dbReference type="InterPro" id="IPR022085">
    <property type="entry name" value="OpdG"/>
</dbReference>
<dbReference type="EMBL" id="JAGPXF010000003">
    <property type="protein sequence ID" value="KAH7251439.1"/>
    <property type="molecule type" value="Genomic_DNA"/>
</dbReference>
<keyword evidence="2" id="KW-1185">Reference proteome</keyword>
<sequence>MDNIDWFHNLERGYKGKDETLRSCFFAELAALRVFYEGRIGPDEAAFSITRPISESPKLVLGTYDDDVLALVPLWTLYTKALDEWPYSRIQDLIDLGLSISKLPDKIHQGEATDENNEPLTWKDLPYFHMAWSDAHWKFPAYILKEEMDGAAKYQARDVYVRQQKVAARLVAAGLLGWHVADPVLYHARKRENAIPGQMTLNEGDDEEEDEVKRMMSKERDELGPLDFHIVAEGYWMEYVGDRVYLSLVEKELEETRRSESDNQYQPSRPLKSWDYMIDHFQMAATNALDSSTREMAKAAIKRMGRIREEARAV</sequence>
<organism evidence="1 2">
    <name type="scientific">Fusarium tricinctum</name>
    <dbReference type="NCBI Taxonomy" id="61284"/>
    <lineage>
        <taxon>Eukaryota</taxon>
        <taxon>Fungi</taxon>
        <taxon>Dikarya</taxon>
        <taxon>Ascomycota</taxon>
        <taxon>Pezizomycotina</taxon>
        <taxon>Sordariomycetes</taxon>
        <taxon>Hypocreomycetidae</taxon>
        <taxon>Hypocreales</taxon>
        <taxon>Nectriaceae</taxon>
        <taxon>Fusarium</taxon>
        <taxon>Fusarium tricinctum species complex</taxon>
    </lineage>
</organism>